<evidence type="ECO:0000313" key="8">
    <source>
        <dbReference type="EMBL" id="AIY43989.1"/>
    </source>
</evidence>
<name>A0A0A1FJZ6_9BURK</name>
<organism evidence="8 9">
    <name type="scientific">Collimonas arenae</name>
    <dbReference type="NCBI Taxonomy" id="279058"/>
    <lineage>
        <taxon>Bacteria</taxon>
        <taxon>Pseudomonadati</taxon>
        <taxon>Pseudomonadota</taxon>
        <taxon>Betaproteobacteria</taxon>
        <taxon>Burkholderiales</taxon>
        <taxon>Oxalobacteraceae</taxon>
        <taxon>Collimonas</taxon>
    </lineage>
</organism>
<evidence type="ECO:0000313" key="9">
    <source>
        <dbReference type="Proteomes" id="UP000030302"/>
    </source>
</evidence>
<dbReference type="HOGENOM" id="CLU_083873_7_2_4"/>
<dbReference type="Proteomes" id="UP000030302">
    <property type="component" value="Chromosome"/>
</dbReference>
<keyword evidence="3 6" id="KW-0812">Transmembrane</keyword>
<keyword evidence="5 6" id="KW-0472">Membrane</keyword>
<dbReference type="KEGG" id="care:LT85_4831"/>
<proteinExistence type="inferred from homology"/>
<feature type="transmembrane region" description="Helical" evidence="6">
    <location>
        <begin position="29"/>
        <end position="47"/>
    </location>
</feature>
<evidence type="ECO:0000256" key="2">
    <source>
        <dbReference type="ARBA" id="ARBA00009399"/>
    </source>
</evidence>
<dbReference type="GO" id="GO:0000271">
    <property type="term" value="P:polysaccharide biosynthetic process"/>
    <property type="evidence" value="ECO:0007669"/>
    <property type="project" value="InterPro"/>
</dbReference>
<comment type="similarity">
    <text evidence="2">Belongs to the GtrA family.</text>
</comment>
<protein>
    <recommendedName>
        <fullName evidence="7">GtrA/DPMS transmembrane domain-containing protein</fullName>
    </recommendedName>
</protein>
<dbReference type="EMBL" id="CP009962">
    <property type="protein sequence ID" value="AIY43989.1"/>
    <property type="molecule type" value="Genomic_DNA"/>
</dbReference>
<dbReference type="InterPro" id="IPR007267">
    <property type="entry name" value="GtrA_DPMS_TM"/>
</dbReference>
<dbReference type="GO" id="GO:0005886">
    <property type="term" value="C:plasma membrane"/>
    <property type="evidence" value="ECO:0007669"/>
    <property type="project" value="TreeGrafter"/>
</dbReference>
<dbReference type="Pfam" id="PF04138">
    <property type="entry name" value="GtrA_DPMS_TM"/>
    <property type="match status" value="1"/>
</dbReference>
<feature type="transmembrane region" description="Helical" evidence="6">
    <location>
        <begin position="68"/>
        <end position="92"/>
    </location>
</feature>
<dbReference type="PANTHER" id="PTHR38459">
    <property type="entry name" value="PROPHAGE BACTOPRENOL-LINKED GLUCOSE TRANSLOCASE HOMOLOG"/>
    <property type="match status" value="1"/>
</dbReference>
<sequence length="126" mass="14156">MIVFGLVGTVGFLVDTGVLYLIKGELGLYWARVFSFFCAATATWWLNRQITFRHRESGMSMTQEYVRYFGLMLGGGVVNYLVYAIAIALIPATIYSPMISIAMGSVAGMVINYLSARYIVFRKKLR</sequence>
<evidence type="ECO:0000259" key="7">
    <source>
        <dbReference type="Pfam" id="PF04138"/>
    </source>
</evidence>
<reference evidence="9" key="1">
    <citation type="journal article" date="2014" name="Soil Biol. Biochem.">
        <title>Structure and function of bacterial communities in ageing soils: Insights from the Mendocino ecological staircase.</title>
        <authorList>
            <person name="Uroz S."/>
            <person name="Tech J.J."/>
            <person name="Sawaya N.A."/>
            <person name="Frey-Klett P."/>
            <person name="Leveau J.H.J."/>
        </authorList>
    </citation>
    <scope>NUCLEOTIDE SEQUENCE [LARGE SCALE GENOMIC DNA]</scope>
    <source>
        <strain evidence="9">Cal35</strain>
    </source>
</reference>
<evidence type="ECO:0000256" key="4">
    <source>
        <dbReference type="ARBA" id="ARBA00022989"/>
    </source>
</evidence>
<evidence type="ECO:0000256" key="6">
    <source>
        <dbReference type="SAM" id="Phobius"/>
    </source>
</evidence>
<keyword evidence="9" id="KW-1185">Reference proteome</keyword>
<evidence type="ECO:0000256" key="3">
    <source>
        <dbReference type="ARBA" id="ARBA00022692"/>
    </source>
</evidence>
<dbReference type="InterPro" id="IPR051401">
    <property type="entry name" value="GtrA_CellWall_Glycosyl"/>
</dbReference>
<keyword evidence="4 6" id="KW-1133">Transmembrane helix</keyword>
<evidence type="ECO:0000256" key="1">
    <source>
        <dbReference type="ARBA" id="ARBA00004141"/>
    </source>
</evidence>
<dbReference type="AlphaFoldDB" id="A0A0A1FJZ6"/>
<dbReference type="PANTHER" id="PTHR38459:SF1">
    <property type="entry name" value="PROPHAGE BACTOPRENOL-LINKED GLUCOSE TRANSLOCASE HOMOLOG"/>
    <property type="match status" value="1"/>
</dbReference>
<comment type="subcellular location">
    <subcellularLocation>
        <location evidence="1">Membrane</location>
        <topology evidence="1">Multi-pass membrane protein</topology>
    </subcellularLocation>
</comment>
<evidence type="ECO:0000256" key="5">
    <source>
        <dbReference type="ARBA" id="ARBA00023136"/>
    </source>
</evidence>
<feature type="transmembrane region" description="Helical" evidence="6">
    <location>
        <begin position="98"/>
        <end position="120"/>
    </location>
</feature>
<accession>A0A0A1FJZ6</accession>
<dbReference type="STRING" id="279058.LT85_4831"/>
<gene>
    <name evidence="8" type="ORF">LT85_4831</name>
</gene>
<feature type="domain" description="GtrA/DPMS transmembrane" evidence="7">
    <location>
        <begin position="4"/>
        <end position="121"/>
    </location>
</feature>